<dbReference type="PANTHER" id="PTHR33678:SF2">
    <property type="match status" value="1"/>
</dbReference>
<evidence type="ECO:0000313" key="3">
    <source>
        <dbReference type="EMBL" id="EQD62974.1"/>
    </source>
</evidence>
<feature type="compositionally biased region" description="Basic and acidic residues" evidence="1">
    <location>
        <begin position="112"/>
        <end position="125"/>
    </location>
</feature>
<feature type="region of interest" description="Disordered" evidence="1">
    <location>
        <begin position="70"/>
        <end position="161"/>
    </location>
</feature>
<dbReference type="NCBIfam" id="NF033517">
    <property type="entry name" value="transpos_IS66"/>
    <property type="match status" value="1"/>
</dbReference>
<evidence type="ECO:0000256" key="1">
    <source>
        <dbReference type="SAM" id="MobiDB-lite"/>
    </source>
</evidence>
<feature type="compositionally biased region" description="Basic residues" evidence="1">
    <location>
        <begin position="126"/>
        <end position="142"/>
    </location>
</feature>
<name>T1CBA7_9ZZZZ</name>
<protein>
    <submittedName>
        <fullName evidence="3">IS66 family element, transposase</fullName>
    </submittedName>
</protein>
<feature type="compositionally biased region" description="Basic and acidic residues" evidence="1">
    <location>
        <begin position="72"/>
        <end position="83"/>
    </location>
</feature>
<feature type="domain" description="Transposase IS66 central" evidence="2">
    <location>
        <begin position="222"/>
        <end position="500"/>
    </location>
</feature>
<feature type="compositionally biased region" description="Basic and acidic residues" evidence="1">
    <location>
        <begin position="152"/>
        <end position="161"/>
    </location>
</feature>
<reference evidence="3" key="1">
    <citation type="submission" date="2013-08" db="EMBL/GenBank/DDBJ databases">
        <authorList>
            <person name="Mendez C."/>
            <person name="Richter M."/>
            <person name="Ferrer M."/>
            <person name="Sanchez J."/>
        </authorList>
    </citation>
    <scope>NUCLEOTIDE SEQUENCE</scope>
</reference>
<comment type="caution">
    <text evidence="3">The sequence shown here is derived from an EMBL/GenBank/DDBJ whole genome shotgun (WGS) entry which is preliminary data.</text>
</comment>
<dbReference type="Pfam" id="PF03050">
    <property type="entry name" value="DDE_Tnp_IS66"/>
    <property type="match status" value="1"/>
</dbReference>
<dbReference type="AlphaFoldDB" id="T1CBA7"/>
<proteinExistence type="predicted"/>
<dbReference type="InterPro" id="IPR004291">
    <property type="entry name" value="Transposase_IS66_central"/>
</dbReference>
<feature type="region of interest" description="Disordered" evidence="1">
    <location>
        <begin position="1"/>
        <end position="25"/>
    </location>
</feature>
<gene>
    <name evidence="3" type="ORF">B1A_09362</name>
</gene>
<sequence length="594" mass="67234">MQTPEILPQTDPSAPIERPSSSEELLHSNRHCLTCPHTQALSWWEERHKKDQEIIASRDNEIVELKGTIRSLKKDLFGKKSEKGNPPSPEDAPEGDSASDPKDPAPPLSPAEVKELMHLEEPWERPKRKKGHQPGRKSPGRTRHTELPASVEVHEPSEKDCPSCHAPFAPYGSPEETDIIEISVQAYKRTIRRPRYRKSCSCQNTPKIAIAPPAPRLVPRGKFGISVWVTVLIDKFDSSRPTARLLKDLKDRGLSLSQGTITDGLKHISGCFRPLYEKIVDRSRTASFSQADETRYYVFGDTEGQTNNSKTSPHRWWLWIILTLDTVVYVIDPSRSSKVPLAHFADRACTLLTDRFSAYKYAAARIVGLALAFCWAHVRRDFIRILIKHPSMRPWVAAWISRIRKLYRLGKKPEDRIKNRDTLVSHLAFMKQEAEKDLHQSLPPPARKAVKSLLRHWDGLTLFLDRPEVPPDNNATERDLRRQVVGRKNFHGAGSLWSANLAAWIYTILGTWSKNGINIRTALTDTLTVCAALGKVPDDLSRLSPLVHGLRPEGYSLPAPVRRHLLILCFFFRSPDPVVCPQRKASLAPFVSLH</sequence>
<organism evidence="3">
    <name type="scientific">mine drainage metagenome</name>
    <dbReference type="NCBI Taxonomy" id="410659"/>
    <lineage>
        <taxon>unclassified sequences</taxon>
        <taxon>metagenomes</taxon>
        <taxon>ecological metagenomes</taxon>
    </lineage>
</organism>
<accession>T1CBA7</accession>
<dbReference type="PANTHER" id="PTHR33678">
    <property type="entry name" value="BLL1576 PROTEIN"/>
    <property type="match status" value="1"/>
</dbReference>
<reference evidence="3" key="2">
    <citation type="journal article" date="2014" name="ISME J.">
        <title>Microbial stratification in low pH oxic and suboxic macroscopic growths along an acid mine drainage.</title>
        <authorList>
            <person name="Mendez-Garcia C."/>
            <person name="Mesa V."/>
            <person name="Sprenger R.R."/>
            <person name="Richter M."/>
            <person name="Diez M.S."/>
            <person name="Solano J."/>
            <person name="Bargiela R."/>
            <person name="Golyshina O.V."/>
            <person name="Manteca A."/>
            <person name="Ramos J.L."/>
            <person name="Gallego J.R."/>
            <person name="Llorente I."/>
            <person name="Martins Dos Santos V.A."/>
            <person name="Jensen O.N."/>
            <person name="Pelaez A.I."/>
            <person name="Sanchez J."/>
            <person name="Ferrer M."/>
        </authorList>
    </citation>
    <scope>NUCLEOTIDE SEQUENCE</scope>
</reference>
<evidence type="ECO:0000259" key="2">
    <source>
        <dbReference type="Pfam" id="PF03050"/>
    </source>
</evidence>
<dbReference type="InterPro" id="IPR052344">
    <property type="entry name" value="Transposase-related"/>
</dbReference>
<dbReference type="EMBL" id="AUZX01006666">
    <property type="protein sequence ID" value="EQD62974.1"/>
    <property type="molecule type" value="Genomic_DNA"/>
</dbReference>